<dbReference type="GO" id="GO:0016757">
    <property type="term" value="F:glycosyltransferase activity"/>
    <property type="evidence" value="ECO:0007669"/>
    <property type="project" value="UniProtKB-KW"/>
</dbReference>
<evidence type="ECO:0000259" key="5">
    <source>
        <dbReference type="Pfam" id="PF00535"/>
    </source>
</evidence>
<evidence type="ECO:0000256" key="2">
    <source>
        <dbReference type="ARBA" id="ARBA00006739"/>
    </source>
</evidence>
<dbReference type="InterPro" id="IPR029044">
    <property type="entry name" value="Nucleotide-diphossugar_trans"/>
</dbReference>
<dbReference type="InterPro" id="IPR001173">
    <property type="entry name" value="Glyco_trans_2-like"/>
</dbReference>
<organism evidence="6 7">
    <name type="scientific">Solirubrobacter pauli</name>
    <dbReference type="NCBI Taxonomy" id="166793"/>
    <lineage>
        <taxon>Bacteria</taxon>
        <taxon>Bacillati</taxon>
        <taxon>Actinomycetota</taxon>
        <taxon>Thermoleophilia</taxon>
        <taxon>Solirubrobacterales</taxon>
        <taxon>Solirubrobacteraceae</taxon>
        <taxon>Solirubrobacter</taxon>
    </lineage>
</organism>
<dbReference type="AlphaFoldDB" id="A0A660LE42"/>
<dbReference type="Gene3D" id="3.90.550.10">
    <property type="entry name" value="Spore Coat Polysaccharide Biosynthesis Protein SpsA, Chain A"/>
    <property type="match status" value="2"/>
</dbReference>
<proteinExistence type="inferred from homology"/>
<dbReference type="Pfam" id="PF00535">
    <property type="entry name" value="Glycos_transf_2"/>
    <property type="match status" value="1"/>
</dbReference>
<gene>
    <name evidence="6" type="ORF">C8N24_2705</name>
</gene>
<keyword evidence="7" id="KW-1185">Reference proteome</keyword>
<evidence type="ECO:0000256" key="3">
    <source>
        <dbReference type="ARBA" id="ARBA00022676"/>
    </source>
</evidence>
<sequence length="540" mass="58230">MAPPASIVFPTRNRRDYLAVALGSVAPQAAARGAEIVVVEDDAEDAPTRALVEAHGGRYVALGTPRGINVARNACVVHSTGDLVCFLDDDVEVWPGWLDALLAGGDHEALGGPIRPRIDANLHACGREPLPVTALDLGGEDREADFVWGANMALRRSALERIGPFDERLGGAGDEEDWQRRLRAAGGSVGYVARAGVDHRRVGPDARLRALSRANFYRGRAARRYDAYKGAEPSLAAELRTLAGCAVHVVRFRCGVGVTLTALTLGRIVEALDPAPAPPSATDPDYLSGRSGTLGRRTALIGALKDARAAVRLPRRAPRGARRRVHVVGVARPENLRTVARLRRELGRSHHDVALHFGPPAPGAGKWTNINAALADAPIGDADWLLLVDDDVILPRGFLDRFLTLAEGYGFELAQPAHAFASHAAWDITRRRPGVLARRTRFVEIGPVTALSARAARELLPFPDLRMGWGLDARWSAIAAERGWPIGIVDATPVRHLKPVATAYPRDEAIAEAEAFLDGRAYVARAEAGETLAEYRRWPT</sequence>
<dbReference type="PANTHER" id="PTHR43179:SF12">
    <property type="entry name" value="GALACTOFURANOSYLTRANSFERASE GLFT2"/>
    <property type="match status" value="1"/>
</dbReference>
<dbReference type="OrthoDB" id="2369748at2"/>
<dbReference type="EMBL" id="RBIL01000001">
    <property type="protein sequence ID" value="RKQ92849.1"/>
    <property type="molecule type" value="Genomic_DNA"/>
</dbReference>
<evidence type="ECO:0000313" key="7">
    <source>
        <dbReference type="Proteomes" id="UP000278962"/>
    </source>
</evidence>
<comment type="caution">
    <text evidence="6">The sequence shown here is derived from an EMBL/GenBank/DDBJ whole genome shotgun (WGS) entry which is preliminary data.</text>
</comment>
<keyword evidence="4 6" id="KW-0808">Transferase</keyword>
<dbReference type="RefSeq" id="WP_121250624.1">
    <property type="nucleotide sequence ID" value="NZ_RBIL01000001.1"/>
</dbReference>
<name>A0A660LE42_9ACTN</name>
<comment type="similarity">
    <text evidence="2">Belongs to the glycosyltransferase 2 family.</text>
</comment>
<protein>
    <submittedName>
        <fullName evidence="6">GT2 family glycosyltransferase</fullName>
    </submittedName>
</protein>
<evidence type="ECO:0000313" key="6">
    <source>
        <dbReference type="EMBL" id="RKQ92849.1"/>
    </source>
</evidence>
<dbReference type="PANTHER" id="PTHR43179">
    <property type="entry name" value="RHAMNOSYLTRANSFERASE WBBL"/>
    <property type="match status" value="1"/>
</dbReference>
<evidence type="ECO:0000256" key="4">
    <source>
        <dbReference type="ARBA" id="ARBA00022679"/>
    </source>
</evidence>
<comment type="pathway">
    <text evidence="1">Cell wall biogenesis; cell wall polysaccharide biosynthesis.</text>
</comment>
<reference evidence="6 7" key="1">
    <citation type="submission" date="2018-10" db="EMBL/GenBank/DDBJ databases">
        <title>Genomic Encyclopedia of Archaeal and Bacterial Type Strains, Phase II (KMG-II): from individual species to whole genera.</title>
        <authorList>
            <person name="Goeker M."/>
        </authorList>
    </citation>
    <scope>NUCLEOTIDE SEQUENCE [LARGE SCALE GENOMIC DNA]</scope>
    <source>
        <strain evidence="6 7">DSM 14954</strain>
    </source>
</reference>
<accession>A0A660LE42</accession>
<evidence type="ECO:0000256" key="1">
    <source>
        <dbReference type="ARBA" id="ARBA00004776"/>
    </source>
</evidence>
<dbReference type="Proteomes" id="UP000278962">
    <property type="component" value="Unassembled WGS sequence"/>
</dbReference>
<feature type="domain" description="Glycosyltransferase 2-like" evidence="5">
    <location>
        <begin position="6"/>
        <end position="162"/>
    </location>
</feature>
<keyword evidence="3" id="KW-0328">Glycosyltransferase</keyword>
<dbReference type="SUPFAM" id="SSF53448">
    <property type="entry name" value="Nucleotide-diphospho-sugar transferases"/>
    <property type="match status" value="2"/>
</dbReference>